<evidence type="ECO:0000313" key="1">
    <source>
        <dbReference type="EMBL" id="GEP45953.1"/>
    </source>
</evidence>
<dbReference type="AlphaFoldDB" id="A0A512MGU2"/>
<reference evidence="1 2" key="1">
    <citation type="submission" date="2019-07" db="EMBL/GenBank/DDBJ databases">
        <title>Whole genome shotgun sequence of Brevifollis gellanilyticus NBRC 108608.</title>
        <authorList>
            <person name="Hosoyama A."/>
            <person name="Uohara A."/>
            <person name="Ohji S."/>
            <person name="Ichikawa N."/>
        </authorList>
    </citation>
    <scope>NUCLEOTIDE SEQUENCE [LARGE SCALE GENOMIC DNA]</scope>
    <source>
        <strain evidence="1 2">NBRC 108608</strain>
    </source>
</reference>
<gene>
    <name evidence="1" type="ORF">BGE01nite_52440</name>
</gene>
<sequence length="140" mass="16234">MDKLNRYMHLDFGPCGIHGPTDPVVYEDRYIRAKVEIPRKCLRCCFLFNDIIHGFSCRKDAEKWGDCYRGLDWGQWQPDRIFFDLPHPKVTTKALADAAHVNDLKAFVIEYRRANPGLSMDEARRDFARIRELISSGAEG</sequence>
<dbReference type="EMBL" id="BKAG01000064">
    <property type="protein sequence ID" value="GEP45953.1"/>
    <property type="molecule type" value="Genomic_DNA"/>
</dbReference>
<evidence type="ECO:0000313" key="2">
    <source>
        <dbReference type="Proteomes" id="UP000321577"/>
    </source>
</evidence>
<organism evidence="1 2">
    <name type="scientific">Brevifollis gellanilyticus</name>
    <dbReference type="NCBI Taxonomy" id="748831"/>
    <lineage>
        <taxon>Bacteria</taxon>
        <taxon>Pseudomonadati</taxon>
        <taxon>Verrucomicrobiota</taxon>
        <taxon>Verrucomicrobiia</taxon>
        <taxon>Verrucomicrobiales</taxon>
        <taxon>Verrucomicrobiaceae</taxon>
    </lineage>
</organism>
<comment type="caution">
    <text evidence="1">The sequence shown here is derived from an EMBL/GenBank/DDBJ whole genome shotgun (WGS) entry which is preliminary data.</text>
</comment>
<protein>
    <submittedName>
        <fullName evidence="1">Uncharacterized protein</fullName>
    </submittedName>
</protein>
<keyword evidence="2" id="KW-1185">Reference proteome</keyword>
<accession>A0A512MGU2</accession>
<name>A0A512MGU2_9BACT</name>
<proteinExistence type="predicted"/>
<dbReference type="RefSeq" id="WP_146855369.1">
    <property type="nucleotide sequence ID" value="NZ_BKAG01000064.1"/>
</dbReference>
<dbReference type="OrthoDB" id="1491153at2"/>
<dbReference type="Proteomes" id="UP000321577">
    <property type="component" value="Unassembled WGS sequence"/>
</dbReference>